<organism evidence="2 3">
    <name type="scientific">Tegillarca granosa</name>
    <name type="common">Malaysian cockle</name>
    <name type="synonym">Anadara granosa</name>
    <dbReference type="NCBI Taxonomy" id="220873"/>
    <lineage>
        <taxon>Eukaryota</taxon>
        <taxon>Metazoa</taxon>
        <taxon>Spiralia</taxon>
        <taxon>Lophotrochozoa</taxon>
        <taxon>Mollusca</taxon>
        <taxon>Bivalvia</taxon>
        <taxon>Autobranchia</taxon>
        <taxon>Pteriomorphia</taxon>
        <taxon>Arcoida</taxon>
        <taxon>Arcoidea</taxon>
        <taxon>Arcidae</taxon>
        <taxon>Tegillarca</taxon>
    </lineage>
</organism>
<reference evidence="2 3" key="1">
    <citation type="submission" date="2022-12" db="EMBL/GenBank/DDBJ databases">
        <title>Chromosome-level genome of Tegillarca granosa.</title>
        <authorList>
            <person name="Kim J."/>
        </authorList>
    </citation>
    <scope>NUCLEOTIDE SEQUENCE [LARGE SCALE GENOMIC DNA]</scope>
    <source>
        <strain evidence="2">Teg-2019</strain>
        <tissue evidence="2">Adductor muscle</tissue>
    </source>
</reference>
<proteinExistence type="predicted"/>
<feature type="compositionally biased region" description="Polar residues" evidence="1">
    <location>
        <begin position="78"/>
        <end position="87"/>
    </location>
</feature>
<comment type="caution">
    <text evidence="2">The sequence shown here is derived from an EMBL/GenBank/DDBJ whole genome shotgun (WGS) entry which is preliminary data.</text>
</comment>
<dbReference type="InterPro" id="IPR039782">
    <property type="entry name" value="VPS13B"/>
</dbReference>
<dbReference type="Proteomes" id="UP001217089">
    <property type="component" value="Unassembled WGS sequence"/>
</dbReference>
<dbReference type="PANTHER" id="PTHR12517">
    <property type="entry name" value="VACUOLAR PROTEIN SORTING-ASSOCIATED PROTEIN 13B"/>
    <property type="match status" value="1"/>
</dbReference>
<dbReference type="EMBL" id="JARBDR010000018">
    <property type="protein sequence ID" value="KAJ8322215.1"/>
    <property type="molecule type" value="Genomic_DNA"/>
</dbReference>
<sequence length="1855" mass="206948">MPDCADFGVYWIETRAGKPHPKTGIPPSLYTLQVTDFIQDPERPLKLNLSLDKFDHLENFINELIPTVQEKPTRSKETGTGSKGSNSDTIQAILSKIYRLELSTEQLVVSLETTSSFKDSGLLGHVHGMMIDIGLIHNSRRVESVSANLLLKDLLVQTMYKKKIKPLIGPFEFNVDAVIQWFETVDKQLLVPKATVSMSTGLITTDVKKTKAEFKRDEKPKHFYDHVAEHTRDDLRTGKFQYIMDPDETTVFASPGEIIFCNQDADGNSSMSWCYNEPRIISTVTFTPIPFNLPGDGSGDKNEAVLVPCQLQYFDFPTRQFVTYVEFELSENKGTDLSLPEVKEINVKDLLVSQIWRVLIRYDLNPEERDTEVTILPASLAASMRVDSCYIPNLVPVLQIYVSSPVIELRLSNHLQCLNKDVPSKLKPFVFQKSSSEDEEFALVTFKNPILIGSHLVGSYSRTSTQITTGMEASVVEYRNLTLQPVIDMFDLYSDISYSPLRKSSLLENNITVDPVTIRVGKGVVHTLNCAALAWNQVYNDKNKECCKVVMSHYVICNDTCHPVRFGQKLHLCLDGKIWKWCDGFSIDNDSHVVRAVRTIDQKYTLIIQVKPLSNVQKQVIIKGQLLVSNRLLQNLEMKISTLAATSPDAIEIDGLIQSEQTLPTYVLEPEEIKCIKIRMQGQTAWTQEILVSGDRMESSRQIKIMLHHNTFIHIWCKILTQKIQSALLTVVIFSPLYVIRSHLPKSLFVSVETPKIKQNYQVQIPGQGREFHLDCLGSNAAQSLAFHLSSEKEKSRPALTLSTGMIDQVERANIKNMDIDSLTTQWKSSVLKEWPYCYNEGEFSHPGEPLSTPEYSEFDLSLQTIDLHVNLSEYWPGCDTLLVDDGFNIGLLSDGNLYKTRDLKLSGEDVSTHKYMADIDTTLYMDGCLHTQIVTTTKSGKQIYFISLQSSFKHKIRIISVHETFCLTNLTNHTLKAALHCVSQKGKKVEPAYHCALNIPSHVKCKKYDSDIYPLTKWCLLEEMESANPQHSNKSDDYVQYFSLMDNTPANHKSCNSSSESTENVDSLVSDWSYPLRLLSNENKARMTLSLPRPGETPYPLCITSHIKNGVCYFVIEEDNSPICRLCNKTSIPVHYGYYDNIVAMSGVTVQEETELIDLLPTIKPGGIVPKLHIGIYPSDIGKIDSSQACLWSNAIDVNSNFESFVPIKNAVDVKVKVEKVAMVINVTIQPISKVDVSAKEIRSRISGKDTKVISESEQESFKVCLEMEKEETENAKITFDETRLLYSIGLHIHHICVILQDESDSQTISEVLRVSVDNLFLAHHPSSQGFTENSLSEKYHICTSVCAASIQIDNQLFYAKGLFDFPVIFIKQSNAAKTMFAVPEFHSLSVIEKLAVMKSTSFAHMQIIMEEDILGNPVIGTLELAIEPSVVNIDDNFVFRILKEIEGLIPTNLSDSKHSRIDIKKLPKSFRKMSGVLSCPIRIKHLCIQPISVLLSVHASMKLFIASDRTPLSFGSFDKEGVTSTTHQLIQVLVMHYASGALFRAGIVVGSLEILGNPTGLVRSIGTGVADLVKLPYAGLTQGPGAFVKGVVSRNMDRLSMDSTHLQRQEVQRRQMPDGISSGLKQGLTSFGISLLGAVAGLADQPIQNILSQEGDSDNQLSKSKTASGIVTGVGKGLVGVFTKPIGGAAELVSQTGQGLLHGTGLASNRQNPIYKPEKILISESSNGRIKYIKKFLHSVPNSDIQMMVKADFIDLTESDVKVDLLLTNELLFCNENKDRVAEFIDGTLVYVSQVTPSPSTTCDSQSESSLSPVGRPSAGPQFHFLLDKSYKESLISLFYMIKDTLSGKGFII</sequence>
<name>A0ABQ9G2K8_TEGGR</name>
<dbReference type="PANTHER" id="PTHR12517:SF0">
    <property type="entry name" value="INTERMEMBRANE LIPID TRANSFER PROTEIN VPS13B"/>
    <property type="match status" value="1"/>
</dbReference>
<evidence type="ECO:0000256" key="1">
    <source>
        <dbReference type="SAM" id="MobiDB-lite"/>
    </source>
</evidence>
<accession>A0ABQ9G2K8</accession>
<feature type="region of interest" description="Disordered" evidence="1">
    <location>
        <begin position="68"/>
        <end position="87"/>
    </location>
</feature>
<evidence type="ECO:0000313" key="3">
    <source>
        <dbReference type="Proteomes" id="UP001217089"/>
    </source>
</evidence>
<evidence type="ECO:0000313" key="2">
    <source>
        <dbReference type="EMBL" id="KAJ8322215.1"/>
    </source>
</evidence>
<gene>
    <name evidence="2" type="ORF">KUTeg_000686</name>
</gene>
<keyword evidence="3" id="KW-1185">Reference proteome</keyword>
<protein>
    <submittedName>
        <fullName evidence="2">Uncharacterized protein</fullName>
    </submittedName>
</protein>